<dbReference type="InterPro" id="IPR018497">
    <property type="entry name" value="Peptidase_M13_C"/>
</dbReference>
<dbReference type="GO" id="GO:0016485">
    <property type="term" value="P:protein processing"/>
    <property type="evidence" value="ECO:0007669"/>
    <property type="project" value="TreeGrafter"/>
</dbReference>
<dbReference type="GO" id="GO:0046872">
    <property type="term" value="F:metal ion binding"/>
    <property type="evidence" value="ECO:0007669"/>
    <property type="project" value="UniProtKB-KW"/>
</dbReference>
<evidence type="ECO:0000256" key="3">
    <source>
        <dbReference type="ARBA" id="ARBA00022670"/>
    </source>
</evidence>
<dbReference type="EMBL" id="QKXC01000106">
    <property type="protein sequence ID" value="RBR20670.1"/>
    <property type="molecule type" value="Genomic_DNA"/>
</dbReference>
<dbReference type="GO" id="GO:0004222">
    <property type="term" value="F:metalloendopeptidase activity"/>
    <property type="evidence" value="ECO:0007669"/>
    <property type="project" value="InterPro"/>
</dbReference>
<dbReference type="InterPro" id="IPR008753">
    <property type="entry name" value="Peptidase_M13_N"/>
</dbReference>
<evidence type="ECO:0000256" key="2">
    <source>
        <dbReference type="ARBA" id="ARBA00007357"/>
    </source>
</evidence>
<dbReference type="Pfam" id="PF01431">
    <property type="entry name" value="Peptidase_M13"/>
    <property type="match status" value="1"/>
</dbReference>
<feature type="domain" description="Peptidase M13 N-terminal" evidence="9">
    <location>
        <begin position="35"/>
        <end position="450"/>
    </location>
</feature>
<dbReference type="PANTHER" id="PTHR11733:SF167">
    <property type="entry name" value="FI17812P1-RELATED"/>
    <property type="match status" value="1"/>
</dbReference>
<reference evidence="10 11" key="1">
    <citation type="submission" date="2018-06" db="EMBL/GenBank/DDBJ databases">
        <title>Fusarium incarnatum-equiseti species complex species 28.</title>
        <authorList>
            <person name="Gardiner D.M."/>
        </authorList>
    </citation>
    <scope>NUCLEOTIDE SEQUENCE [LARGE SCALE GENOMIC DNA]</scope>
    <source>
        <strain evidence="10 11">FIESC_28</strain>
    </source>
</reference>
<dbReference type="Pfam" id="PF05649">
    <property type="entry name" value="Peptidase_M13_N"/>
    <property type="match status" value="1"/>
</dbReference>
<dbReference type="SUPFAM" id="SSF55486">
    <property type="entry name" value="Metalloproteases ('zincins'), catalytic domain"/>
    <property type="match status" value="1"/>
</dbReference>
<dbReference type="AlphaFoldDB" id="A0A366RW70"/>
<dbReference type="GeneID" id="41994630"/>
<dbReference type="InterPro" id="IPR042089">
    <property type="entry name" value="Peptidase_M13_dom_2"/>
</dbReference>
<evidence type="ECO:0000256" key="6">
    <source>
        <dbReference type="ARBA" id="ARBA00022833"/>
    </source>
</evidence>
<dbReference type="OrthoDB" id="6475849at2759"/>
<evidence type="ECO:0000256" key="5">
    <source>
        <dbReference type="ARBA" id="ARBA00022801"/>
    </source>
</evidence>
<evidence type="ECO:0000256" key="7">
    <source>
        <dbReference type="ARBA" id="ARBA00023049"/>
    </source>
</evidence>
<name>A0A366RW70_9HYPO</name>
<keyword evidence="3" id="KW-0645">Protease</keyword>
<dbReference type="PRINTS" id="PR00786">
    <property type="entry name" value="NEPRILYSIN"/>
</dbReference>
<dbReference type="RefSeq" id="XP_031016572.1">
    <property type="nucleotide sequence ID" value="XM_031159334.1"/>
</dbReference>
<dbReference type="Proteomes" id="UP000253153">
    <property type="component" value="Unassembled WGS sequence"/>
</dbReference>
<dbReference type="Gene3D" id="1.10.1380.10">
    <property type="entry name" value="Neutral endopeptidase , domain2"/>
    <property type="match status" value="1"/>
</dbReference>
<dbReference type="CDD" id="cd08662">
    <property type="entry name" value="M13"/>
    <property type="match status" value="1"/>
</dbReference>
<evidence type="ECO:0000256" key="1">
    <source>
        <dbReference type="ARBA" id="ARBA00001947"/>
    </source>
</evidence>
<dbReference type="GO" id="GO:0005886">
    <property type="term" value="C:plasma membrane"/>
    <property type="evidence" value="ECO:0007669"/>
    <property type="project" value="TreeGrafter"/>
</dbReference>
<keyword evidence="5" id="KW-0378">Hydrolase</keyword>
<dbReference type="PANTHER" id="PTHR11733">
    <property type="entry name" value="ZINC METALLOPROTEASE FAMILY M13 NEPRILYSIN-RELATED"/>
    <property type="match status" value="1"/>
</dbReference>
<organism evidence="10 11">
    <name type="scientific">Fusarium coffeatum</name>
    <dbReference type="NCBI Taxonomy" id="231269"/>
    <lineage>
        <taxon>Eukaryota</taxon>
        <taxon>Fungi</taxon>
        <taxon>Dikarya</taxon>
        <taxon>Ascomycota</taxon>
        <taxon>Pezizomycotina</taxon>
        <taxon>Sordariomycetes</taxon>
        <taxon>Hypocreomycetidae</taxon>
        <taxon>Hypocreales</taxon>
        <taxon>Nectriaceae</taxon>
        <taxon>Fusarium</taxon>
        <taxon>Fusarium incarnatum-equiseti species complex</taxon>
    </lineage>
</organism>
<dbReference type="PROSITE" id="PS51885">
    <property type="entry name" value="NEPRILYSIN"/>
    <property type="match status" value="1"/>
</dbReference>
<proteinExistence type="inferred from homology"/>
<sequence length="715" mass="79391">MAPSAVGNLCTSTACLQLAADMKQSMALNYTDIDPCEDFEQYACGNWGTYHDIPQGEESILGITVSQEQTYILARRILEDPYPTGDDAGYITVNLTKEQTKADKRNLAKIQQAYQVCQNYTAIEEEGLDVLSQIVETVVDLYPATASNATKNSSALTETLAFFERFGIGTFQQMFILQNEYDPEEVVAGISPPLFNGISLPTTNEGEAEMIELISALLMATHPSKLSNTTAMALAKSVYAFQVKLVSAWAWSVSNEPDDIVPAGDLKKLAPSLDYESVIEQLAPENWKGTITTLQPLYFINMSEIVSQTSSQTVQAFFVWQIISSVSSYIEHDLTNAYNNFQARLQGKDPESPQPRWRNCVALLDQGVDWIIGNALAESIIGPHGLTWILTRFFVDKNFGPDKIETASDMVDYIREAFSDRIKTREWATEKVKKAALEKVEAMQKMIALPTVPDPMDPIAIEKYYSDIDISSSLVLNALAFAKSRIAKHWKSLSKPYNRGQLIMTTLKANAYYAPTRNEVGLLAGYLQAPLFDPGYPDYINYGGAGSIVGHEITHGFDSKGYMYDKTGNKTSWWDHESEEAFVNQTKCFVEQYSNFNITGPDGTGLPVNGSLTLPENIADAGGVVSGFAAWKKQVKDKGKAKNLPGLEEFSHEQLFFLKWGQTWCSKMQPELSLRLLTTDVHAPSAARALLPLRNSAEFNKAFKCAKKEPVCELW</sequence>
<evidence type="ECO:0000259" key="8">
    <source>
        <dbReference type="Pfam" id="PF01431"/>
    </source>
</evidence>
<accession>A0A366RW70</accession>
<keyword evidence="6" id="KW-0862">Zinc</keyword>
<comment type="caution">
    <text evidence="10">The sequence shown here is derived from an EMBL/GenBank/DDBJ whole genome shotgun (WGS) entry which is preliminary data.</text>
</comment>
<feature type="domain" description="Peptidase M13 C-terminal" evidence="8">
    <location>
        <begin position="510"/>
        <end position="710"/>
    </location>
</feature>
<dbReference type="InterPro" id="IPR000718">
    <property type="entry name" value="Peptidase_M13"/>
</dbReference>
<evidence type="ECO:0000259" key="9">
    <source>
        <dbReference type="Pfam" id="PF05649"/>
    </source>
</evidence>
<comment type="cofactor">
    <cofactor evidence="1">
        <name>Zn(2+)</name>
        <dbReference type="ChEBI" id="CHEBI:29105"/>
    </cofactor>
</comment>
<keyword evidence="7" id="KW-0482">Metalloprotease</keyword>
<comment type="similarity">
    <text evidence="2">Belongs to the peptidase M13 family.</text>
</comment>
<evidence type="ECO:0000313" key="10">
    <source>
        <dbReference type="EMBL" id="RBR20670.1"/>
    </source>
</evidence>
<keyword evidence="4" id="KW-0479">Metal-binding</keyword>
<gene>
    <name evidence="10" type="ORF">FIESC28_05187</name>
</gene>
<evidence type="ECO:0000256" key="4">
    <source>
        <dbReference type="ARBA" id="ARBA00022723"/>
    </source>
</evidence>
<evidence type="ECO:0000313" key="11">
    <source>
        <dbReference type="Proteomes" id="UP000253153"/>
    </source>
</evidence>
<dbReference type="InterPro" id="IPR024079">
    <property type="entry name" value="MetalloPept_cat_dom_sf"/>
</dbReference>
<keyword evidence="11" id="KW-1185">Reference proteome</keyword>
<dbReference type="Gene3D" id="3.40.390.10">
    <property type="entry name" value="Collagenase (Catalytic Domain)"/>
    <property type="match status" value="1"/>
</dbReference>
<evidence type="ECO:0008006" key="12">
    <source>
        <dbReference type="Google" id="ProtNLM"/>
    </source>
</evidence>
<protein>
    <recommendedName>
        <fullName evidence="12">Peptidase M13 C-terminal domain-containing protein</fullName>
    </recommendedName>
</protein>